<feature type="compositionally biased region" description="Basic and acidic residues" evidence="4">
    <location>
        <begin position="329"/>
        <end position="341"/>
    </location>
</feature>
<dbReference type="PANTHER" id="PTHR32295">
    <property type="entry name" value="IQ-DOMAIN 5-RELATED"/>
    <property type="match status" value="1"/>
</dbReference>
<dbReference type="AlphaFoldDB" id="A0A5B7C950"/>
<comment type="similarity">
    <text evidence="2">Belongs to the IQD family.</text>
</comment>
<dbReference type="GO" id="GO:0005516">
    <property type="term" value="F:calmodulin binding"/>
    <property type="evidence" value="ECO:0007669"/>
    <property type="project" value="UniProtKB-KW"/>
</dbReference>
<organism evidence="6">
    <name type="scientific">Davidia involucrata</name>
    <name type="common">Dove tree</name>
    <dbReference type="NCBI Taxonomy" id="16924"/>
    <lineage>
        <taxon>Eukaryota</taxon>
        <taxon>Viridiplantae</taxon>
        <taxon>Streptophyta</taxon>
        <taxon>Embryophyta</taxon>
        <taxon>Tracheophyta</taxon>
        <taxon>Spermatophyta</taxon>
        <taxon>Magnoliopsida</taxon>
        <taxon>eudicotyledons</taxon>
        <taxon>Gunneridae</taxon>
        <taxon>Pentapetalae</taxon>
        <taxon>asterids</taxon>
        <taxon>Cornales</taxon>
        <taxon>Nyssaceae</taxon>
        <taxon>Davidia</taxon>
    </lineage>
</organism>
<feature type="compositionally biased region" description="Polar residues" evidence="4">
    <location>
        <begin position="299"/>
        <end position="308"/>
    </location>
</feature>
<evidence type="ECO:0000259" key="5">
    <source>
        <dbReference type="Pfam" id="PF13178"/>
    </source>
</evidence>
<dbReference type="Pfam" id="PF13178">
    <property type="entry name" value="DUF4005"/>
    <property type="match status" value="1"/>
</dbReference>
<dbReference type="InterPro" id="IPR025064">
    <property type="entry name" value="DUF4005"/>
</dbReference>
<name>A0A5B7C950_DAVIN</name>
<evidence type="ECO:0000256" key="4">
    <source>
        <dbReference type="SAM" id="MobiDB-lite"/>
    </source>
</evidence>
<dbReference type="CDD" id="cd23767">
    <property type="entry name" value="IQCD"/>
    <property type="match status" value="1"/>
</dbReference>
<sequence>MGKSPGKWIKTLLFGKKSSKSNFSKGREKVGNEKEVWVAAKAAEADLGLDPPVASDLALNTIDKNEEKLEENSASADLPLEGGTLVPVNRDADTQETTQPNVPKDPERIRQEQAATKAQAAFRGYLARRAFLALKGIIRLQALVRGHLVRRQAVSTLHCMLGIVKLQAVARGRKIRHSDTGLLVQKKCILVKPLESKLVDPVGVNRSARIAKLSTNTFICKLLASSPTAMPLHFQYDSAEPNSVLNWLECWSASLFSKPVSQPKKVPGSKSQKKQGNSQTVDTETGRLKHSIRRVPATNVDNISTKSTTEFEKPKRNLRKVSSHPADSVQEHPQNELEKVKRSLRKVHNPITEGTVQPEVNNEKSKYSLGKALSSSVQDVSEQSLSDSTEKMKKETTVTVSKLPDIETAPELLVVDEAIDLLPNDQTAVKLQPLENRGKDESIPVTNGELNPKEDLTGNENQKSCRKASPSAKQECAENGLQSRPTLPSYMAATESAKAKLRRQGSPRFGQDGAEKHNLTRRHSLPSSTNSKMSQLSPRAQRPVQASGKGGNRSDRSLLSSGDGNVKVIQAGWRR</sequence>
<dbReference type="SMART" id="SM00015">
    <property type="entry name" value="IQ"/>
    <property type="match status" value="2"/>
</dbReference>
<comment type="subunit">
    <text evidence="3">Binds to multiple calmodulin (CaM) in the presence of Ca(2+) and CaM-like proteins.</text>
</comment>
<feature type="compositionally biased region" description="Polar residues" evidence="4">
    <location>
        <begin position="274"/>
        <end position="283"/>
    </location>
</feature>
<feature type="region of interest" description="Disordered" evidence="4">
    <location>
        <begin position="261"/>
        <end position="392"/>
    </location>
</feature>
<evidence type="ECO:0000256" key="1">
    <source>
        <dbReference type="ARBA" id="ARBA00022860"/>
    </source>
</evidence>
<dbReference type="InterPro" id="IPR000048">
    <property type="entry name" value="IQ_motif_EF-hand-BS"/>
</dbReference>
<feature type="region of interest" description="Disordered" evidence="4">
    <location>
        <begin position="432"/>
        <end position="575"/>
    </location>
</feature>
<gene>
    <name evidence="6" type="ORF">Din_046595</name>
</gene>
<evidence type="ECO:0000313" key="6">
    <source>
        <dbReference type="EMBL" id="MPA77154.1"/>
    </source>
</evidence>
<reference evidence="6" key="1">
    <citation type="submission" date="2019-08" db="EMBL/GenBank/DDBJ databases">
        <title>Reference gene set and small RNA set construction with multiple tissues from Davidia involucrata Baill.</title>
        <authorList>
            <person name="Yang H."/>
            <person name="Zhou C."/>
            <person name="Li G."/>
            <person name="Wang J."/>
            <person name="Gao P."/>
            <person name="Wang M."/>
            <person name="Wang R."/>
            <person name="Zhao Y."/>
        </authorList>
    </citation>
    <scope>NUCLEOTIDE SEQUENCE</scope>
    <source>
        <tissue evidence="6">Mixed with DoveR01_LX</tissue>
    </source>
</reference>
<keyword evidence="1" id="KW-0112">Calmodulin-binding</keyword>
<dbReference type="PANTHER" id="PTHR32295:SF281">
    <property type="entry name" value="PROTEIN IQ-DOMAIN 31"/>
    <property type="match status" value="1"/>
</dbReference>
<feature type="domain" description="DUF4005" evidence="5">
    <location>
        <begin position="464"/>
        <end position="554"/>
    </location>
</feature>
<feature type="compositionally biased region" description="Polar residues" evidence="4">
    <location>
        <begin position="525"/>
        <end position="538"/>
    </location>
</feature>
<dbReference type="Pfam" id="PF00612">
    <property type="entry name" value="IQ"/>
    <property type="match status" value="2"/>
</dbReference>
<feature type="compositionally biased region" description="Polar residues" evidence="4">
    <location>
        <begin position="373"/>
        <end position="387"/>
    </location>
</feature>
<proteinExistence type="inferred from homology"/>
<dbReference type="PROSITE" id="PS50096">
    <property type="entry name" value="IQ"/>
    <property type="match status" value="2"/>
</dbReference>
<accession>A0A5B7C950</accession>
<evidence type="ECO:0000256" key="3">
    <source>
        <dbReference type="ARBA" id="ARBA00024378"/>
    </source>
</evidence>
<evidence type="ECO:0000256" key="2">
    <source>
        <dbReference type="ARBA" id="ARBA00024341"/>
    </source>
</evidence>
<dbReference type="Gene3D" id="1.20.5.190">
    <property type="match status" value="1"/>
</dbReference>
<dbReference type="EMBL" id="GHES01046595">
    <property type="protein sequence ID" value="MPA77154.1"/>
    <property type="molecule type" value="Transcribed_RNA"/>
</dbReference>
<protein>
    <recommendedName>
        <fullName evidence="5">DUF4005 domain-containing protein</fullName>
    </recommendedName>
</protein>
<feature type="region of interest" description="Disordered" evidence="4">
    <location>
        <begin position="68"/>
        <end position="104"/>
    </location>
</feature>